<evidence type="ECO:0000313" key="2">
    <source>
        <dbReference type="EMBL" id="KAF8771240.1"/>
    </source>
</evidence>
<keyword evidence="3" id="KW-1185">Reference proteome</keyword>
<comment type="caution">
    <text evidence="2">The sequence shown here is derived from an EMBL/GenBank/DDBJ whole genome shotgun (WGS) entry which is preliminary data.</text>
</comment>
<dbReference type="GO" id="GO:0005615">
    <property type="term" value="C:extracellular space"/>
    <property type="evidence" value="ECO:0007669"/>
    <property type="project" value="TreeGrafter"/>
</dbReference>
<dbReference type="EMBL" id="JABXBU010002228">
    <property type="protein sequence ID" value="KAF8771240.1"/>
    <property type="molecule type" value="Genomic_DNA"/>
</dbReference>
<evidence type="ECO:0000256" key="1">
    <source>
        <dbReference type="SAM" id="MobiDB-lite"/>
    </source>
</evidence>
<dbReference type="PANTHER" id="PTHR39075:SF1">
    <property type="entry name" value="FI19908P1"/>
    <property type="match status" value="1"/>
</dbReference>
<proteinExistence type="predicted"/>
<gene>
    <name evidence="2" type="ORF">HNY73_018686</name>
</gene>
<reference evidence="2" key="1">
    <citation type="journal article" date="2020" name="bioRxiv">
        <title>Chromosome-level reference genome of the European wasp spider Argiope bruennichi: a resource for studies on range expansion and evolutionary adaptation.</title>
        <authorList>
            <person name="Sheffer M.M."/>
            <person name="Hoppe A."/>
            <person name="Krehenwinkel H."/>
            <person name="Uhl G."/>
            <person name="Kuss A.W."/>
            <person name="Jensen L."/>
            <person name="Jensen C."/>
            <person name="Gillespie R.G."/>
            <person name="Hoff K.J."/>
            <person name="Prost S."/>
        </authorList>
    </citation>
    <scope>NUCLEOTIDE SEQUENCE</scope>
</reference>
<evidence type="ECO:0000313" key="3">
    <source>
        <dbReference type="Proteomes" id="UP000807504"/>
    </source>
</evidence>
<protein>
    <submittedName>
        <fullName evidence="2">Uncharacterized protein</fullName>
    </submittedName>
</protein>
<feature type="region of interest" description="Disordered" evidence="1">
    <location>
        <begin position="1"/>
        <end position="35"/>
    </location>
</feature>
<dbReference type="Proteomes" id="UP000807504">
    <property type="component" value="Unassembled WGS sequence"/>
</dbReference>
<name>A0A8T0EF21_ARGBR</name>
<reference evidence="2" key="2">
    <citation type="submission" date="2020-06" db="EMBL/GenBank/DDBJ databases">
        <authorList>
            <person name="Sheffer M."/>
        </authorList>
    </citation>
    <scope>NUCLEOTIDE SEQUENCE</scope>
</reference>
<dbReference type="AlphaFoldDB" id="A0A8T0EF21"/>
<sequence>MRRLKSTYTLLSGESSPSRQEVASANENGGQRPFQQFSWPQILSPESAPIPSDASDVSYFAVNSLPGELGQQYNVQNVLEHQHNLLNYDIWKNDDVLFAQPTMIDIASADNESCYGTTSQFDETVHPDPLQPYPMVTTYGSVTIMLRHLVRVDLNPEGAILVQNVPGESVAVINSTGTKSCIIHLNSRVYQDGQDVHVMTFQNRIAKICQRGIVFSSSACSLAYLVDESGTKSTADRFMDLRRDLSMDVFYDQQQQFDYSLERCYEMVAKTAHKTYQNGDDVWIIGGTQIKQDRYGNIEVSQNFRQRIITVLPTLGEMAIHTPMVSLNVGCYSKRYLTVQMDNKRITSGFCGLTVQNGSQKAGLDRNGKVVIF</sequence>
<accession>A0A8T0EF21</accession>
<dbReference type="PANTHER" id="PTHR39075">
    <property type="entry name" value="FI19908P1"/>
    <property type="match status" value="1"/>
</dbReference>
<organism evidence="2 3">
    <name type="scientific">Argiope bruennichi</name>
    <name type="common">Wasp spider</name>
    <name type="synonym">Aranea bruennichi</name>
    <dbReference type="NCBI Taxonomy" id="94029"/>
    <lineage>
        <taxon>Eukaryota</taxon>
        <taxon>Metazoa</taxon>
        <taxon>Ecdysozoa</taxon>
        <taxon>Arthropoda</taxon>
        <taxon>Chelicerata</taxon>
        <taxon>Arachnida</taxon>
        <taxon>Araneae</taxon>
        <taxon>Araneomorphae</taxon>
        <taxon>Entelegynae</taxon>
        <taxon>Araneoidea</taxon>
        <taxon>Araneidae</taxon>
        <taxon>Argiope</taxon>
    </lineage>
</organism>